<feature type="chain" id="PRO_5040322807" evidence="2">
    <location>
        <begin position="16"/>
        <end position="114"/>
    </location>
</feature>
<name>A0A9N7UNP3_PLEPL</name>
<protein>
    <submittedName>
        <fullName evidence="3">Uncharacterized protein</fullName>
    </submittedName>
</protein>
<keyword evidence="2" id="KW-0732">Signal</keyword>
<sequence>MLASLALLWPRPISCLRPAADSGLQSDRYDLSSSWCSAEMMDHLQFSSGGGAQRSLSTSWDTAGGGGGGGGGGEQRGSEGISICYSLSPGSQALVDRGGGSSMVDLALGSVVVT</sequence>
<feature type="region of interest" description="Disordered" evidence="1">
    <location>
        <begin position="47"/>
        <end position="81"/>
    </location>
</feature>
<dbReference type="Proteomes" id="UP001153269">
    <property type="component" value="Unassembled WGS sequence"/>
</dbReference>
<reference evidence="3" key="1">
    <citation type="submission" date="2020-03" db="EMBL/GenBank/DDBJ databases">
        <authorList>
            <person name="Weist P."/>
        </authorList>
    </citation>
    <scope>NUCLEOTIDE SEQUENCE</scope>
</reference>
<feature type="compositionally biased region" description="Gly residues" evidence="1">
    <location>
        <begin position="63"/>
        <end position="75"/>
    </location>
</feature>
<feature type="signal peptide" evidence="2">
    <location>
        <begin position="1"/>
        <end position="15"/>
    </location>
</feature>
<dbReference type="EMBL" id="CADEAL010001570">
    <property type="protein sequence ID" value="CAB1433557.1"/>
    <property type="molecule type" value="Genomic_DNA"/>
</dbReference>
<comment type="caution">
    <text evidence="3">The sequence shown here is derived from an EMBL/GenBank/DDBJ whole genome shotgun (WGS) entry which is preliminary data.</text>
</comment>
<evidence type="ECO:0000256" key="1">
    <source>
        <dbReference type="SAM" id="MobiDB-lite"/>
    </source>
</evidence>
<gene>
    <name evidence="3" type="ORF">PLEPLA_LOCUS21648</name>
</gene>
<proteinExistence type="predicted"/>
<evidence type="ECO:0000256" key="2">
    <source>
        <dbReference type="SAM" id="SignalP"/>
    </source>
</evidence>
<accession>A0A9N7UNP3</accession>
<keyword evidence="4" id="KW-1185">Reference proteome</keyword>
<organism evidence="3 4">
    <name type="scientific">Pleuronectes platessa</name>
    <name type="common">European plaice</name>
    <dbReference type="NCBI Taxonomy" id="8262"/>
    <lineage>
        <taxon>Eukaryota</taxon>
        <taxon>Metazoa</taxon>
        <taxon>Chordata</taxon>
        <taxon>Craniata</taxon>
        <taxon>Vertebrata</taxon>
        <taxon>Euteleostomi</taxon>
        <taxon>Actinopterygii</taxon>
        <taxon>Neopterygii</taxon>
        <taxon>Teleostei</taxon>
        <taxon>Neoteleostei</taxon>
        <taxon>Acanthomorphata</taxon>
        <taxon>Carangaria</taxon>
        <taxon>Pleuronectiformes</taxon>
        <taxon>Pleuronectoidei</taxon>
        <taxon>Pleuronectidae</taxon>
        <taxon>Pleuronectes</taxon>
    </lineage>
</organism>
<dbReference type="AlphaFoldDB" id="A0A9N7UNP3"/>
<evidence type="ECO:0000313" key="4">
    <source>
        <dbReference type="Proteomes" id="UP001153269"/>
    </source>
</evidence>
<evidence type="ECO:0000313" key="3">
    <source>
        <dbReference type="EMBL" id="CAB1433557.1"/>
    </source>
</evidence>